<dbReference type="EMBL" id="SWDB01000004">
    <property type="protein sequence ID" value="TKB47051.1"/>
    <property type="molecule type" value="Genomic_DNA"/>
</dbReference>
<evidence type="ECO:0000313" key="2">
    <source>
        <dbReference type="EMBL" id="TKB47051.1"/>
    </source>
</evidence>
<feature type="domain" description="Macro" evidence="1">
    <location>
        <begin position="1"/>
        <end position="171"/>
    </location>
</feature>
<dbReference type="Gene3D" id="3.40.220.10">
    <property type="entry name" value="Leucine Aminopeptidase, subunit E, domain 1"/>
    <property type="match status" value="1"/>
</dbReference>
<protein>
    <submittedName>
        <fullName evidence="2">Macro domain-containing protein</fullName>
    </submittedName>
</protein>
<keyword evidence="3" id="KW-1185">Reference proteome</keyword>
<gene>
    <name evidence="2" type="ORF">E8M12_01980</name>
</gene>
<evidence type="ECO:0000313" key="3">
    <source>
        <dbReference type="Proteomes" id="UP000307999"/>
    </source>
</evidence>
<dbReference type="Pfam" id="PF01661">
    <property type="entry name" value="Macro"/>
    <property type="match status" value="1"/>
</dbReference>
<dbReference type="RefSeq" id="WP_136734402.1">
    <property type="nucleotide sequence ID" value="NZ_SWDB01000004.1"/>
</dbReference>
<dbReference type="InterPro" id="IPR043472">
    <property type="entry name" value="Macro_dom-like"/>
</dbReference>
<dbReference type="SUPFAM" id="SSF52949">
    <property type="entry name" value="Macro domain-like"/>
    <property type="match status" value="1"/>
</dbReference>
<sequence>MGTINIIQGDITTAKVDAIVNAANPRMLGGGGVDAAIHRAAGPELLSVCKKVPAINGIRCPFGEARITSAGNLAAKYVIHTAGPIYQSDKTPQQTLAASYQNALTLALDHHCKSIAFPAISCGIYGYPIEEAAEIAIDVCQRPDYSGLNIQFYLFNDAIMAIWNRELISRGQSC</sequence>
<dbReference type="PROSITE" id="PS51154">
    <property type="entry name" value="MACRO"/>
    <property type="match status" value="1"/>
</dbReference>
<proteinExistence type="predicted"/>
<dbReference type="SMART" id="SM00506">
    <property type="entry name" value="A1pp"/>
    <property type="match status" value="1"/>
</dbReference>
<dbReference type="InterPro" id="IPR002589">
    <property type="entry name" value="Macro_dom"/>
</dbReference>
<dbReference type="AlphaFoldDB" id="A0A4V5NUM1"/>
<dbReference type="Proteomes" id="UP000307999">
    <property type="component" value="Unassembled WGS sequence"/>
</dbReference>
<name>A0A4V5NUM1_9GAMM</name>
<evidence type="ECO:0000259" key="1">
    <source>
        <dbReference type="PROSITE" id="PS51154"/>
    </source>
</evidence>
<reference evidence="2 3" key="1">
    <citation type="submission" date="2019-04" db="EMBL/GenBank/DDBJ databases">
        <title>Thalassotalea guangxiensis sp. nov., isolated from sediment of the coastal wetland.</title>
        <authorList>
            <person name="Zheng S."/>
            <person name="Zhang D."/>
        </authorList>
    </citation>
    <scope>NUCLEOTIDE SEQUENCE [LARGE SCALE GENOMIC DNA]</scope>
    <source>
        <strain evidence="2 3">ZS-4</strain>
    </source>
</reference>
<comment type="caution">
    <text evidence="2">The sequence shown here is derived from an EMBL/GenBank/DDBJ whole genome shotgun (WGS) entry which is preliminary data.</text>
</comment>
<dbReference type="PANTHER" id="PTHR11106:SF27">
    <property type="entry name" value="MACRO DOMAIN-CONTAINING PROTEIN"/>
    <property type="match status" value="1"/>
</dbReference>
<dbReference type="CDD" id="cd02908">
    <property type="entry name" value="Macro_OAADPr_deacetylase"/>
    <property type="match status" value="1"/>
</dbReference>
<accession>A0A4V5NUM1</accession>
<organism evidence="2 3">
    <name type="scientific">Thalassotalea mangrovi</name>
    <dbReference type="NCBI Taxonomy" id="2572245"/>
    <lineage>
        <taxon>Bacteria</taxon>
        <taxon>Pseudomonadati</taxon>
        <taxon>Pseudomonadota</taxon>
        <taxon>Gammaproteobacteria</taxon>
        <taxon>Alteromonadales</taxon>
        <taxon>Colwelliaceae</taxon>
        <taxon>Thalassotalea</taxon>
    </lineage>
</organism>
<dbReference type="PANTHER" id="PTHR11106">
    <property type="entry name" value="GANGLIOSIDE INDUCED DIFFERENTIATION ASSOCIATED PROTEIN 2-RELATED"/>
    <property type="match status" value="1"/>
</dbReference>
<dbReference type="OrthoDB" id="6194521at2"/>